<dbReference type="Proteomes" id="UP000594638">
    <property type="component" value="Unassembled WGS sequence"/>
</dbReference>
<gene>
    <name evidence="1" type="ORF">OLEA9_A015477</name>
</gene>
<protein>
    <submittedName>
        <fullName evidence="1">Uncharacterized protein</fullName>
    </submittedName>
</protein>
<dbReference type="AlphaFoldDB" id="A0A8S0VBD0"/>
<proteinExistence type="predicted"/>
<dbReference type="Gramene" id="OE9A015477T1">
    <property type="protein sequence ID" value="OE9A015477C1"/>
    <property type="gene ID" value="OE9A015477"/>
</dbReference>
<reference evidence="1 2" key="1">
    <citation type="submission" date="2019-12" db="EMBL/GenBank/DDBJ databases">
        <authorList>
            <person name="Alioto T."/>
            <person name="Alioto T."/>
            <person name="Gomez Garrido J."/>
        </authorList>
    </citation>
    <scope>NUCLEOTIDE SEQUENCE [LARGE SCALE GENOMIC DNA]</scope>
</reference>
<accession>A0A8S0VBD0</accession>
<comment type="caution">
    <text evidence="1">The sequence shown here is derived from an EMBL/GenBank/DDBJ whole genome shotgun (WGS) entry which is preliminary data.</text>
</comment>
<name>A0A8S0VBD0_OLEEU</name>
<keyword evidence="2" id="KW-1185">Reference proteome</keyword>
<organism evidence="1 2">
    <name type="scientific">Olea europaea subsp. europaea</name>
    <dbReference type="NCBI Taxonomy" id="158383"/>
    <lineage>
        <taxon>Eukaryota</taxon>
        <taxon>Viridiplantae</taxon>
        <taxon>Streptophyta</taxon>
        <taxon>Embryophyta</taxon>
        <taxon>Tracheophyta</taxon>
        <taxon>Spermatophyta</taxon>
        <taxon>Magnoliopsida</taxon>
        <taxon>eudicotyledons</taxon>
        <taxon>Gunneridae</taxon>
        <taxon>Pentapetalae</taxon>
        <taxon>asterids</taxon>
        <taxon>lamiids</taxon>
        <taxon>Lamiales</taxon>
        <taxon>Oleaceae</taxon>
        <taxon>Oleeae</taxon>
        <taxon>Olea</taxon>
    </lineage>
</organism>
<sequence>MWQEGFKSKKFTLDETKTLVSWHHWITYCKGYAGDSNVQNFCQVFEQPCKKLNANLSSYSTMGLMEQLSAIGQGTRPVADYLVMICDIADELALGKRVPIP</sequence>
<dbReference type="EMBL" id="CACTIH010009403">
    <property type="protein sequence ID" value="CAA3030904.1"/>
    <property type="molecule type" value="Genomic_DNA"/>
</dbReference>
<evidence type="ECO:0000313" key="1">
    <source>
        <dbReference type="EMBL" id="CAA3030904.1"/>
    </source>
</evidence>
<evidence type="ECO:0000313" key="2">
    <source>
        <dbReference type="Proteomes" id="UP000594638"/>
    </source>
</evidence>